<accession>A0A5E9FWB9</accession>
<dbReference type="InterPro" id="IPR050204">
    <property type="entry name" value="AraC_XylS_family_regulators"/>
</dbReference>
<dbReference type="GO" id="GO:0003700">
    <property type="term" value="F:DNA-binding transcription factor activity"/>
    <property type="evidence" value="ECO:0007669"/>
    <property type="project" value="InterPro"/>
</dbReference>
<proteinExistence type="predicted"/>
<dbReference type="STRING" id="1424659.SAMN05216368_102253"/>
<dbReference type="InterPro" id="IPR009057">
    <property type="entry name" value="Homeodomain-like_sf"/>
</dbReference>
<name>A0A5E9FWB9_9MICO</name>
<sequence>MTMTVVNSVTGAAGTSTMPPEDTVPLTAPTDRVQCAIADSFSQWRTLVSQSFVPLEVRSASRSFHGTLRSRVLDELSIVEVTANGHQVIRTPSLIAASTRQYFKLNLQLTGTGLLVQDNREATLRPGDLAVYDTNRPYTLEFEKDFRTLVLMFPHDVLDLPADSVGQLTAVRLPGDAGLGRLISPFMVQLAENLDVLSGASGHRLAYNAVDLIATMFESELNLRRDPVAGAHGDLLGRIRSYVDAHLGDPELCPASIASAHFISTRHLHNVFHEADNTVASWIRTRRLEHCRRDLRDPILGDRSVGTIAARWGFVDAAHFSRIFRTAFGETPSTYRRV</sequence>
<keyword evidence="2" id="KW-0238">DNA-binding</keyword>
<reference evidence="5 6" key="1">
    <citation type="submission" date="2016-10" db="EMBL/GenBank/DDBJ databases">
        <authorList>
            <person name="Varghese N."/>
            <person name="Submissions S."/>
        </authorList>
    </citation>
    <scope>NUCLEOTIDE SEQUENCE [LARGE SCALE GENOMIC DNA]</scope>
    <source>
        <strain evidence="5 6">CGMCC 1.11215</strain>
    </source>
</reference>
<evidence type="ECO:0000313" key="6">
    <source>
        <dbReference type="Proteomes" id="UP000199639"/>
    </source>
</evidence>
<gene>
    <name evidence="5" type="ORF">SAMN05216368_102253</name>
</gene>
<dbReference type="Proteomes" id="UP000199639">
    <property type="component" value="Unassembled WGS sequence"/>
</dbReference>
<keyword evidence="3" id="KW-0804">Transcription</keyword>
<dbReference type="Pfam" id="PF14525">
    <property type="entry name" value="AraC_binding_2"/>
    <property type="match status" value="1"/>
</dbReference>
<dbReference type="InterPro" id="IPR020449">
    <property type="entry name" value="Tscrpt_reg_AraC-type_HTH"/>
</dbReference>
<dbReference type="EMBL" id="FNIB01000002">
    <property type="protein sequence ID" value="SDM79420.1"/>
    <property type="molecule type" value="Genomic_DNA"/>
</dbReference>
<evidence type="ECO:0000256" key="1">
    <source>
        <dbReference type="ARBA" id="ARBA00023015"/>
    </source>
</evidence>
<dbReference type="Pfam" id="PF12833">
    <property type="entry name" value="HTH_18"/>
    <property type="match status" value="1"/>
</dbReference>
<feature type="domain" description="HTH araC/xylS-type" evidence="4">
    <location>
        <begin position="237"/>
        <end position="338"/>
    </location>
</feature>
<evidence type="ECO:0000256" key="3">
    <source>
        <dbReference type="ARBA" id="ARBA00023163"/>
    </source>
</evidence>
<dbReference type="SUPFAM" id="SSF51215">
    <property type="entry name" value="Regulatory protein AraC"/>
    <property type="match status" value="1"/>
</dbReference>
<dbReference type="AlphaFoldDB" id="A0A5E9FWB9"/>
<dbReference type="InterPro" id="IPR037923">
    <property type="entry name" value="HTH-like"/>
</dbReference>
<keyword evidence="1" id="KW-0805">Transcription regulation</keyword>
<dbReference type="PROSITE" id="PS01124">
    <property type="entry name" value="HTH_ARAC_FAMILY_2"/>
    <property type="match status" value="1"/>
</dbReference>
<dbReference type="InterPro" id="IPR035418">
    <property type="entry name" value="AraC-bd_2"/>
</dbReference>
<evidence type="ECO:0000259" key="4">
    <source>
        <dbReference type="PROSITE" id="PS01124"/>
    </source>
</evidence>
<evidence type="ECO:0000256" key="2">
    <source>
        <dbReference type="ARBA" id="ARBA00023125"/>
    </source>
</evidence>
<dbReference type="SMART" id="SM00342">
    <property type="entry name" value="HTH_ARAC"/>
    <property type="match status" value="1"/>
</dbReference>
<dbReference type="PANTHER" id="PTHR46796">
    <property type="entry name" value="HTH-TYPE TRANSCRIPTIONAL ACTIVATOR RHAS-RELATED"/>
    <property type="match status" value="1"/>
</dbReference>
<protein>
    <submittedName>
        <fullName evidence="5">Helix-turn-helix domain-containing protein</fullName>
    </submittedName>
</protein>
<dbReference type="SUPFAM" id="SSF46689">
    <property type="entry name" value="Homeodomain-like"/>
    <property type="match status" value="1"/>
</dbReference>
<dbReference type="PANTHER" id="PTHR46796:SF6">
    <property type="entry name" value="ARAC SUBFAMILY"/>
    <property type="match status" value="1"/>
</dbReference>
<evidence type="ECO:0000313" key="5">
    <source>
        <dbReference type="EMBL" id="SDM79420.1"/>
    </source>
</evidence>
<dbReference type="InterPro" id="IPR018060">
    <property type="entry name" value="HTH_AraC"/>
</dbReference>
<dbReference type="Gene3D" id="1.10.10.60">
    <property type="entry name" value="Homeodomain-like"/>
    <property type="match status" value="1"/>
</dbReference>
<dbReference type="GO" id="GO:0043565">
    <property type="term" value="F:sequence-specific DNA binding"/>
    <property type="evidence" value="ECO:0007669"/>
    <property type="project" value="InterPro"/>
</dbReference>
<organism evidence="5 6">
    <name type="scientific">Cryobacterium flavum</name>
    <dbReference type="NCBI Taxonomy" id="1424659"/>
    <lineage>
        <taxon>Bacteria</taxon>
        <taxon>Bacillati</taxon>
        <taxon>Actinomycetota</taxon>
        <taxon>Actinomycetes</taxon>
        <taxon>Micrococcales</taxon>
        <taxon>Microbacteriaceae</taxon>
        <taxon>Cryobacterium</taxon>
    </lineage>
</organism>
<dbReference type="PRINTS" id="PR00032">
    <property type="entry name" value="HTHARAC"/>
</dbReference>